<dbReference type="Gene3D" id="3.10.450.50">
    <property type="match status" value="1"/>
</dbReference>
<feature type="chain" id="PRO_5005459741" description="SnoaL-like domain-containing protein" evidence="1">
    <location>
        <begin position="19"/>
        <end position="178"/>
    </location>
</feature>
<dbReference type="Pfam" id="PF13577">
    <property type="entry name" value="SnoaL_4"/>
    <property type="match status" value="1"/>
</dbReference>
<dbReference type="Proteomes" id="UP000067626">
    <property type="component" value="Chromosome"/>
</dbReference>
<keyword evidence="4" id="KW-1185">Reference proteome</keyword>
<feature type="domain" description="SnoaL-like" evidence="2">
    <location>
        <begin position="29"/>
        <end position="151"/>
    </location>
</feature>
<dbReference type="CDD" id="cd00531">
    <property type="entry name" value="NTF2_like"/>
    <property type="match status" value="1"/>
</dbReference>
<name>A0A0K1EN29_CHOCO</name>
<dbReference type="EMBL" id="CP012159">
    <property type="protein sequence ID" value="AKT42241.1"/>
    <property type="molecule type" value="Genomic_DNA"/>
</dbReference>
<proteinExistence type="predicted"/>
<protein>
    <recommendedName>
        <fullName evidence="2">SnoaL-like domain-containing protein</fullName>
    </recommendedName>
</protein>
<dbReference type="SUPFAM" id="SSF54427">
    <property type="entry name" value="NTF2-like"/>
    <property type="match status" value="1"/>
</dbReference>
<reference evidence="3 4" key="1">
    <citation type="submission" date="2015-07" db="EMBL/GenBank/DDBJ databases">
        <title>Genome analysis of myxobacterium Chondromyces crocatus Cm c5 reveals a high potential for natural compound synthesis and the genetic basis for the loss of fruiting body formation.</title>
        <authorList>
            <person name="Zaburannyi N."/>
            <person name="Bunk B."/>
            <person name="Maier J."/>
            <person name="Overmann J."/>
            <person name="Mueller R."/>
        </authorList>
    </citation>
    <scope>NUCLEOTIDE SEQUENCE [LARGE SCALE GENOMIC DNA]</scope>
    <source>
        <strain evidence="3 4">Cm c5</strain>
    </source>
</reference>
<dbReference type="InterPro" id="IPR037401">
    <property type="entry name" value="SnoaL-like"/>
</dbReference>
<dbReference type="InterPro" id="IPR032710">
    <property type="entry name" value="NTF2-like_dom_sf"/>
</dbReference>
<evidence type="ECO:0000313" key="4">
    <source>
        <dbReference type="Proteomes" id="UP000067626"/>
    </source>
</evidence>
<evidence type="ECO:0000313" key="3">
    <source>
        <dbReference type="EMBL" id="AKT42241.1"/>
    </source>
</evidence>
<sequence>MVRHMRAWLLLVMGFHLAGCAGRSSTMPSTTAVRDTIERFHDAVNQRRADVIATLFAEKGVWEVAPPYGLRFAGRSAIEAGITGTLDATEVLVQSCGPIVVEFVDATHATARTSMQEFGRLRDGTSMHVAGTYHDALERQDDGAWRFVHRRFVAHYADDLPVPGRALFPSALAPASSP</sequence>
<organism evidence="3 4">
    <name type="scientific">Chondromyces crocatus</name>
    <dbReference type="NCBI Taxonomy" id="52"/>
    <lineage>
        <taxon>Bacteria</taxon>
        <taxon>Pseudomonadati</taxon>
        <taxon>Myxococcota</taxon>
        <taxon>Polyangia</taxon>
        <taxon>Polyangiales</taxon>
        <taxon>Polyangiaceae</taxon>
        <taxon>Chondromyces</taxon>
    </lineage>
</organism>
<evidence type="ECO:0000259" key="2">
    <source>
        <dbReference type="Pfam" id="PF13577"/>
    </source>
</evidence>
<dbReference type="AlphaFoldDB" id="A0A0K1EN29"/>
<gene>
    <name evidence="3" type="ORF">CMC5_064640</name>
</gene>
<evidence type="ECO:0000256" key="1">
    <source>
        <dbReference type="SAM" id="SignalP"/>
    </source>
</evidence>
<keyword evidence="1" id="KW-0732">Signal</keyword>
<dbReference type="KEGG" id="ccro:CMC5_064640"/>
<feature type="signal peptide" evidence="1">
    <location>
        <begin position="1"/>
        <end position="18"/>
    </location>
</feature>
<accession>A0A0K1EN29</accession>
<dbReference type="OrthoDB" id="5382635at2"/>